<dbReference type="Gene3D" id="2.60.450.10">
    <property type="entry name" value="Lipopolysaccharide (LPS) transport protein A like domain"/>
    <property type="match status" value="1"/>
</dbReference>
<dbReference type="NCBIfam" id="TIGR03002">
    <property type="entry name" value="outer_YhbN_LptA"/>
    <property type="match status" value="1"/>
</dbReference>
<proteinExistence type="predicted"/>
<evidence type="ECO:0000313" key="6">
    <source>
        <dbReference type="EMBL" id="MDT0595993.1"/>
    </source>
</evidence>
<feature type="domain" description="Organic solvent tolerance-like N-terminal" evidence="5">
    <location>
        <begin position="32"/>
        <end position="140"/>
    </location>
</feature>
<dbReference type="InterPro" id="IPR014340">
    <property type="entry name" value="LptA"/>
</dbReference>
<feature type="region of interest" description="Disordered" evidence="4">
    <location>
        <begin position="145"/>
        <end position="181"/>
    </location>
</feature>
<keyword evidence="3" id="KW-0574">Periplasm</keyword>
<dbReference type="PANTHER" id="PTHR36504">
    <property type="entry name" value="LIPOPOLYSACCHARIDE EXPORT SYSTEM PROTEIN LPTA"/>
    <property type="match status" value="1"/>
</dbReference>
<comment type="caution">
    <text evidence="6">The sequence shown here is derived from an EMBL/GenBank/DDBJ whole genome shotgun (WGS) entry which is preliminary data.</text>
</comment>
<dbReference type="InterPro" id="IPR052037">
    <property type="entry name" value="LPS_export_LptA"/>
</dbReference>
<evidence type="ECO:0000259" key="5">
    <source>
        <dbReference type="Pfam" id="PF03968"/>
    </source>
</evidence>
<dbReference type="Proteomes" id="UP001253545">
    <property type="component" value="Unassembled WGS sequence"/>
</dbReference>
<accession>A0ABU2ZTM0</accession>
<feature type="compositionally biased region" description="Polar residues" evidence="4">
    <location>
        <begin position="145"/>
        <end position="168"/>
    </location>
</feature>
<evidence type="ECO:0000256" key="3">
    <source>
        <dbReference type="ARBA" id="ARBA00022764"/>
    </source>
</evidence>
<reference evidence="6 7" key="1">
    <citation type="submission" date="2023-09" db="EMBL/GenBank/DDBJ databases">
        <authorList>
            <person name="Rey-Velasco X."/>
        </authorList>
    </citation>
    <scope>NUCLEOTIDE SEQUENCE [LARGE SCALE GENOMIC DNA]</scope>
    <source>
        <strain evidence="6 7">P117</strain>
    </source>
</reference>
<name>A0ABU2ZTM0_9ALTE</name>
<protein>
    <submittedName>
        <fullName evidence="6">Lipopolysaccharide transport periplasmic protein LptA</fullName>
    </submittedName>
</protein>
<dbReference type="RefSeq" id="WP_311369506.1">
    <property type="nucleotide sequence ID" value="NZ_JAVRHX010000004.1"/>
</dbReference>
<dbReference type="Pfam" id="PF03968">
    <property type="entry name" value="LptD_N"/>
    <property type="match status" value="1"/>
</dbReference>
<sequence length="181" mass="19187">MQNQQSTAQDESATASKVDAISTDFNLPVTLVSNSQTLDGKKKTSIFIDNVVIRQGSLEILAQRVEADAAAGKGKEIIMASGNPASYKQRLEDGTMVEARANEIVYEVGARTISLKGVASIVQNEIQVTGDSIVFDMAKEQILASSTADSSGPVTTVLSPGAFSNSTPSDKSKENENEEDE</sequence>
<evidence type="ECO:0000256" key="1">
    <source>
        <dbReference type="ARBA" id="ARBA00022448"/>
    </source>
</evidence>
<evidence type="ECO:0000313" key="7">
    <source>
        <dbReference type="Proteomes" id="UP001253545"/>
    </source>
</evidence>
<keyword evidence="7" id="KW-1185">Reference proteome</keyword>
<dbReference type="PANTHER" id="PTHR36504:SF1">
    <property type="entry name" value="LIPOPOLYSACCHARIDE EXPORT SYSTEM PROTEIN LPTA"/>
    <property type="match status" value="1"/>
</dbReference>
<dbReference type="EMBL" id="JAVRHX010000004">
    <property type="protein sequence ID" value="MDT0595993.1"/>
    <property type="molecule type" value="Genomic_DNA"/>
</dbReference>
<evidence type="ECO:0000256" key="4">
    <source>
        <dbReference type="SAM" id="MobiDB-lite"/>
    </source>
</evidence>
<keyword evidence="1" id="KW-0813">Transport</keyword>
<dbReference type="InterPro" id="IPR005653">
    <property type="entry name" value="OstA-like_N"/>
</dbReference>
<evidence type="ECO:0000256" key="2">
    <source>
        <dbReference type="ARBA" id="ARBA00022729"/>
    </source>
</evidence>
<keyword evidence="2" id="KW-0732">Signal</keyword>
<organism evidence="6 7">
    <name type="scientific">Glaciecola petra</name>
    <dbReference type="NCBI Taxonomy" id="3075602"/>
    <lineage>
        <taxon>Bacteria</taxon>
        <taxon>Pseudomonadati</taxon>
        <taxon>Pseudomonadota</taxon>
        <taxon>Gammaproteobacteria</taxon>
        <taxon>Alteromonadales</taxon>
        <taxon>Alteromonadaceae</taxon>
        <taxon>Glaciecola</taxon>
    </lineage>
</organism>
<gene>
    <name evidence="6" type="primary">lptA</name>
    <name evidence="6" type="ORF">RM552_14150</name>
</gene>